<comment type="subcellular location">
    <subcellularLocation>
        <location evidence="1">Cytoplasm</location>
        <location evidence="1">Cytoskeleton</location>
    </subcellularLocation>
</comment>
<reference evidence="10" key="1">
    <citation type="submission" date="2025-08" db="UniProtKB">
        <authorList>
            <consortium name="Ensembl"/>
        </authorList>
    </citation>
    <scope>IDENTIFICATION</scope>
</reference>
<dbReference type="FunFam" id="1.20.5.1700:FF:000001">
    <property type="entry name" value="Transforming acidic coiled-coil-containing protein 1 isoform 2"/>
    <property type="match status" value="1"/>
</dbReference>
<dbReference type="Pfam" id="PF05010">
    <property type="entry name" value="TACC_C"/>
    <property type="match status" value="1"/>
</dbReference>
<feature type="compositionally biased region" description="Polar residues" evidence="8">
    <location>
        <begin position="1972"/>
        <end position="1981"/>
    </location>
</feature>
<dbReference type="InterPro" id="IPR039915">
    <property type="entry name" value="TACC"/>
</dbReference>
<proteinExistence type="inferred from homology"/>
<evidence type="ECO:0000313" key="10">
    <source>
        <dbReference type="Ensembl" id="ENSHCOP00000009610.1"/>
    </source>
</evidence>
<reference evidence="10" key="2">
    <citation type="submission" date="2025-09" db="UniProtKB">
        <authorList>
            <consortium name="Ensembl"/>
        </authorList>
    </citation>
    <scope>IDENTIFICATION</scope>
</reference>
<dbReference type="GO" id="GO:0007052">
    <property type="term" value="P:mitotic spindle organization"/>
    <property type="evidence" value="ECO:0007669"/>
    <property type="project" value="InterPro"/>
</dbReference>
<feature type="compositionally biased region" description="Basic and acidic residues" evidence="8">
    <location>
        <begin position="659"/>
        <end position="671"/>
    </location>
</feature>
<evidence type="ECO:0000256" key="6">
    <source>
        <dbReference type="ARBA" id="ARBA00023212"/>
    </source>
</evidence>
<feature type="compositionally biased region" description="Basic and acidic residues" evidence="8">
    <location>
        <begin position="2811"/>
        <end position="2834"/>
    </location>
</feature>
<feature type="domain" description="Transforming acidic coiled-coil-containing protein C-terminal" evidence="9">
    <location>
        <begin position="2915"/>
        <end position="3112"/>
    </location>
</feature>
<evidence type="ECO:0000256" key="3">
    <source>
        <dbReference type="ARBA" id="ARBA00022490"/>
    </source>
</evidence>
<evidence type="ECO:0000256" key="5">
    <source>
        <dbReference type="ARBA" id="ARBA00023054"/>
    </source>
</evidence>
<feature type="compositionally biased region" description="Polar residues" evidence="8">
    <location>
        <begin position="246"/>
        <end position="267"/>
    </location>
</feature>
<feature type="region of interest" description="Disordered" evidence="8">
    <location>
        <begin position="1773"/>
        <end position="1794"/>
    </location>
</feature>
<dbReference type="GO" id="GO:0007097">
    <property type="term" value="P:nuclear migration"/>
    <property type="evidence" value="ECO:0007669"/>
    <property type="project" value="TreeGrafter"/>
</dbReference>
<feature type="compositionally biased region" description="Basic residues" evidence="8">
    <location>
        <begin position="2500"/>
        <end position="2522"/>
    </location>
</feature>
<dbReference type="GO" id="GO:0005737">
    <property type="term" value="C:cytoplasm"/>
    <property type="evidence" value="ECO:0007669"/>
    <property type="project" value="TreeGrafter"/>
</dbReference>
<feature type="compositionally biased region" description="Polar residues" evidence="8">
    <location>
        <begin position="902"/>
        <end position="913"/>
    </location>
</feature>
<feature type="region of interest" description="Disordered" evidence="8">
    <location>
        <begin position="875"/>
        <end position="916"/>
    </location>
</feature>
<evidence type="ECO:0000256" key="8">
    <source>
        <dbReference type="SAM" id="MobiDB-lite"/>
    </source>
</evidence>
<dbReference type="InterPro" id="IPR007707">
    <property type="entry name" value="TACC_C"/>
</dbReference>
<organism evidence="10 11">
    <name type="scientific">Hippocampus comes</name>
    <name type="common">Tiger tail seahorse</name>
    <dbReference type="NCBI Taxonomy" id="109280"/>
    <lineage>
        <taxon>Eukaryota</taxon>
        <taxon>Metazoa</taxon>
        <taxon>Chordata</taxon>
        <taxon>Craniata</taxon>
        <taxon>Vertebrata</taxon>
        <taxon>Euteleostomi</taxon>
        <taxon>Actinopterygii</taxon>
        <taxon>Neopterygii</taxon>
        <taxon>Teleostei</taxon>
        <taxon>Neoteleostei</taxon>
        <taxon>Acanthomorphata</taxon>
        <taxon>Syngnathiaria</taxon>
        <taxon>Syngnathiformes</taxon>
        <taxon>Syngnathoidei</taxon>
        <taxon>Syngnathidae</taxon>
        <taxon>Hippocampus</taxon>
    </lineage>
</organism>
<dbReference type="PANTHER" id="PTHR13924">
    <property type="entry name" value="TRANSFORMING ACIDIC COILED-COIL CONTAINING PROTEIN 1/2"/>
    <property type="match status" value="1"/>
</dbReference>
<keyword evidence="3" id="KW-0963">Cytoplasm</keyword>
<comment type="similarity">
    <text evidence="2">Belongs to the TACC family.</text>
</comment>
<keyword evidence="5 7" id="KW-0175">Coiled coil</keyword>
<feature type="region of interest" description="Disordered" evidence="8">
    <location>
        <begin position="1808"/>
        <end position="1981"/>
    </location>
</feature>
<evidence type="ECO:0000256" key="1">
    <source>
        <dbReference type="ARBA" id="ARBA00004245"/>
    </source>
</evidence>
<feature type="compositionally biased region" description="Polar residues" evidence="8">
    <location>
        <begin position="875"/>
        <end position="893"/>
    </location>
</feature>
<feature type="compositionally biased region" description="Polar residues" evidence="8">
    <location>
        <begin position="1773"/>
        <end position="1782"/>
    </location>
</feature>
<feature type="compositionally biased region" description="Polar residues" evidence="8">
    <location>
        <begin position="836"/>
        <end position="851"/>
    </location>
</feature>
<evidence type="ECO:0000256" key="2">
    <source>
        <dbReference type="ARBA" id="ARBA00009423"/>
    </source>
</evidence>
<dbReference type="GO" id="GO:0005856">
    <property type="term" value="C:cytoskeleton"/>
    <property type="evidence" value="ECO:0007669"/>
    <property type="project" value="UniProtKB-SubCell"/>
</dbReference>
<evidence type="ECO:0000256" key="7">
    <source>
        <dbReference type="SAM" id="Coils"/>
    </source>
</evidence>
<feature type="region of interest" description="Disordered" evidence="8">
    <location>
        <begin position="528"/>
        <end position="547"/>
    </location>
</feature>
<feature type="compositionally biased region" description="Basic residues" evidence="8">
    <location>
        <begin position="2279"/>
        <end position="2294"/>
    </location>
</feature>
<accession>A0A3Q2XXC6</accession>
<feature type="compositionally biased region" description="Polar residues" evidence="8">
    <location>
        <begin position="2389"/>
        <end position="2398"/>
    </location>
</feature>
<feature type="region of interest" description="Disordered" evidence="8">
    <location>
        <begin position="396"/>
        <end position="435"/>
    </location>
</feature>
<feature type="region of interest" description="Disordered" evidence="8">
    <location>
        <begin position="698"/>
        <end position="737"/>
    </location>
</feature>
<dbReference type="Gene3D" id="1.20.5.1700">
    <property type="match status" value="1"/>
</dbReference>
<keyword evidence="4" id="KW-0597">Phosphoprotein</keyword>
<feature type="region of interest" description="Disordered" evidence="8">
    <location>
        <begin position="2013"/>
        <end position="2406"/>
    </location>
</feature>
<feature type="region of interest" description="Disordered" evidence="8">
    <location>
        <begin position="2796"/>
        <end position="2841"/>
    </location>
</feature>
<dbReference type="STRING" id="109280.ENSHCOP00000009610"/>
<name>A0A3Q2XXC6_HIPCM</name>
<feature type="compositionally biased region" description="Pro residues" evidence="8">
    <location>
        <begin position="2438"/>
        <end position="2447"/>
    </location>
</feature>
<feature type="region of interest" description="Disordered" evidence="8">
    <location>
        <begin position="2437"/>
        <end position="2725"/>
    </location>
</feature>
<feature type="region of interest" description="Disordered" evidence="8">
    <location>
        <begin position="1438"/>
        <end position="1481"/>
    </location>
</feature>
<feature type="compositionally biased region" description="Polar residues" evidence="8">
    <location>
        <begin position="2296"/>
        <end position="2310"/>
    </location>
</feature>
<feature type="compositionally biased region" description="Polar residues" evidence="8">
    <location>
        <begin position="2565"/>
        <end position="2577"/>
    </location>
</feature>
<feature type="compositionally biased region" description="Basic and acidic residues" evidence="8">
    <location>
        <begin position="2036"/>
        <end position="2075"/>
    </location>
</feature>
<feature type="compositionally biased region" description="Basic and acidic residues" evidence="8">
    <location>
        <begin position="1059"/>
        <end position="1083"/>
    </location>
</feature>
<feature type="compositionally biased region" description="Polar residues" evidence="8">
    <location>
        <begin position="1838"/>
        <end position="1847"/>
    </location>
</feature>
<sequence length="3118" mass="339942">MGNESSTTEALPEEGAREHVVLVPPQENHTEPLQTEAQKNAGVLLTQASTSQQSLLSQPVLLDVPVISGVEESRGTSEAPEDKEELEFPHDLLPSLDFTSDLNIWESSLGLQSSTAEGSCEQVNPLLAGLQHHMEVSHPLVVLDGRPHGADPLLADAPLSPQPLATPHPVGQYLTPPSRVLLDQELLAAFQECEEQMASLSVSHLKEPISTKHEKVDEEDRKPGPATVTKCDESSSLPHVADRSGHGNSKLINKSTHGNSETGSSQMDTVVFSFRDYILGRENPAPEEITKEAEQNQTGPDSHSEKSLFEQMAEGAILNEANVDCNAATGDISTQDCNRDNVEEDIDRNEVVDLKIGNQIPTSTINPSHTDANYSVHEFSESKSHYSEKQDVLEDDAQMVSASSEQCEPAQNRRMKKRDKKKHKKKKRVEMNNETKVEDRMAAEAEKELQSVSFINTGNHCRPEPNASSVSDRETMMCGAQLNDGFCRKGTPSPSHSSHSQQGHFIDLACSTFSLVSSHANQSDDINVTDAQCGKNNKTGNNPQRTQHTTASLINKQRITHVQTTADVLDKASEYQSREDNVSTEAQIHKLESSFCSIPACVGESCVERAIEDAFVEVAALPLTTPTMREVIKSEGERVSCDSWEGVATKAIAGIGKGEPGRQPEGNGEKKSLLDTSIQLSSVCCTPRFPNELRRAVSEESCDSRMPHASAESCSKGEKETSSAEAAISPAGEGDREKEPLCFEENVHNFPHGILATGDHLSDCTAGLEGGGVAECSSFSLPEGAARGVSVAEKKPCPAADVAESCVKSPSSGGTITDSPCTKEDLTAAFSPLPPQSEQSNAESGVSTQHNLKSEEPLCSGTTCEVAAITETSLATTSDNQQVQSETGTPKSTATKREVNIQEPTQTTNSTVGKSLHDQIGGCNRVRFVDSVKEDHSVTREVRNMPMPASGCASLPPLTVHESLYHPVVEASYIYPDFLSLKKPETSSDISFTKDEAVFQIATPMSENGVLVGTQDTFKNAESDLSGEDRKRPTEKNFSHAEHGDCVETARIPTGADTESAKSAEEPRELTENELNKATKESSEQSDWTTKHLKRAKSTGEQPCEKTDQMLTKQQEVVIEKAIDVLCLTPKEFNTPEIKMDSKEPIQSDNPEELLSDVFVVKERESSVSNATSKIIGDVLTKSPDRQLPSDLDSIANSETGMLACSISPQTKLRHLSCQPVAEFDQHAHALVSTEPVDSRQDLKSVTPVGLRKGGSVVSGAMATEQSISVCEQNASHSTSMLQPRGLLLSNLDVVDEFEVAFSEGIGKDNANCDSTETHLSFVDDQEREEANDEVARMCLIQEGRNDTECITTLPSDSKVTPLEEEKQHPECVLGNDTSHDVTHATPNVIIDICPLSSNKPNGTCDNTELCGLKEKQNMSDKTSVSLKCKTEELNNQKETVDGGKLPIGNMTPQQNEDSDKDAKEGTGDLSQSHKFDIQSTEPNIVDHLKSEIQSELHDVFDQYLPQILAETVEHQDNRDTATDFSSNPELNSLARQQEQPQQDLLSKYSTDGWPGGCVEAFEEGAKTNSRVKAIQAPFSEVTEVVGRDWGSFEKSESQGELSRDDGGITEQAVGVEKVEMKESQVSVCDLTDSRHSTGQNILEQAKKAHVDKFGHDMSHDTCGLAEEGSGTDLMHDKELRNSMESQGKTESKHSDLFEELQGNDFGLRGNTVSAEPFLADLDISPLGLSVSEKESTRSNEYDTAVSPSETEKYKIPDRICKSLESQCSNISSAPQNASVAQTPIKGPHVDETAGRNKVAVDEEIADFSMQGTSEVKVEDDKATKKNGPRVTVVAQDNEPSSANVSNHACHHDCNFSQTMDHDDDPTRNPQPNVAKDTPSVPSKTQDDDPMLSQAAFPQKASHMSDNSAGLTTQEPDPNWITALREAASDAQTEQESAEIPRALPSLESPQQEFLTPTEAGAIPLGPEKIPQEQTDTTTSHPELDLAGQLEEAQKVTEIVKKEEDHIEEYSISRAEISADQTELSKPAKIPGELVELDKSKLEKESLEKSPKITEHLEPNKPIGEHPEEKSKNPAEESTEAALDPTLVLQKIGPPLTEQPERSAALPISSPRHLPTAPLPELPTPSPASPSPEKTPPASPHQFPLPPAPASPLAPSSYQSDNPCPTSASCRLLPRSSDSDGAFETPESTTPVKAPADPQNQLIPTDDKGEDTSVRALSSDAISEPLAIVFDEDRPIAASGTLQGGELDTSGLDGSATQGFRPHSESFSVGTDSNPGTLRKPRKVRPASVKKKPLLRQNSNPEKPSSTISTPEIIKRAKHQTVTPEGKESRSPAEGGSPAGTLRKTRTTRVDTPPPLPEENTHIEPEPSLTGPALHLCREENRLPASPPVTENLSNPPSGSYKWDPENFESIDPFKTGGSKIANSPVLGRKGLACAPIVSPPESPPIPAVSQLPHPASAEAPVTKPEEQPLLPKRESVRLEFDYSEENSEASHGASPPLKKPGKKPGAKMPLRKPKSGLKKAHPGQTEQLDNNLPAEHNGNEEEKPISRGSYDFESNKWDDPNFNPFLTKTAVANSPKASGPNYSFDFDDSIVDPFKSSNKMATSPPKASASFEMSSNDDMENDNDNIGELEDQNQNKPAKKKKTPIKSNTFRVKRSPKKSQLSDNAQDADDPAPLPPQDGHATDEEKLASSTNHKWAGLHDVDADLNSDQQDFPHPSDLTSFVNESGLQSSVQDYEIEYIEKIGSSSSPPSVKKPSLYLKLDSLSNTATKDTHGSEPNSPCTGSFEEMEAQITASMKTPVLNSRPGPEGCAGEKGRKRESEVLSRTQSTERDEQLNSQEVPSSALTMSLLERLSECDHPVQYLEPDLAETNPNAFAQKLQHRDVSSPSESSVSKNMLYARTANNYIDGESPHLPKDLDHSLGIAKEEIVTKEREALEWQRKYEDSRQEVQEMRRIVSEYEKTIAQMIEDDQKEKSLSHHTIQQLIIEKDQALADLNSVEKSLADLFRRYEKMKDVLEGFRKNEDVLKKCAQEYLSRVRKEEQRYQALKIHAEEKLDRANAEIAQVRAKSKQEQAAHQASLRKEQMKVDSLERTLEQKNKEIEELTKICDELIAKMGKC</sequence>
<evidence type="ECO:0000313" key="11">
    <source>
        <dbReference type="Proteomes" id="UP000264820"/>
    </source>
</evidence>
<protein>
    <submittedName>
        <fullName evidence="10">Transforming acidic coiled-coil-containing protein 2-like</fullName>
    </submittedName>
</protein>
<feature type="compositionally biased region" description="Polar residues" evidence="8">
    <location>
        <begin position="2158"/>
        <end position="2169"/>
    </location>
</feature>
<keyword evidence="11" id="KW-1185">Reference proteome</keyword>
<dbReference type="Ensembl" id="ENSHCOT00000015777.1">
    <property type="protein sequence ID" value="ENSHCOP00000009610.1"/>
    <property type="gene ID" value="ENSHCOG00000012061.1"/>
</dbReference>
<feature type="region of interest" description="Disordered" evidence="8">
    <location>
        <begin position="283"/>
        <end position="307"/>
    </location>
</feature>
<evidence type="ECO:0000256" key="4">
    <source>
        <dbReference type="ARBA" id="ARBA00022553"/>
    </source>
</evidence>
<feature type="region of interest" description="Disordered" evidence="8">
    <location>
        <begin position="1"/>
        <end position="39"/>
    </location>
</feature>
<feature type="compositionally biased region" description="Basic and acidic residues" evidence="8">
    <location>
        <begin position="1461"/>
        <end position="1477"/>
    </location>
</feature>
<dbReference type="GeneTree" id="ENSGT00940000157052"/>
<feature type="compositionally biased region" description="Basic and acidic residues" evidence="8">
    <location>
        <begin position="1019"/>
        <end position="1048"/>
    </location>
</feature>
<feature type="compositionally biased region" description="Polar residues" evidence="8">
    <location>
        <begin position="2265"/>
        <end position="2276"/>
    </location>
</feature>
<dbReference type="GO" id="GO:0021987">
    <property type="term" value="P:cerebral cortex development"/>
    <property type="evidence" value="ECO:0007669"/>
    <property type="project" value="TreeGrafter"/>
</dbReference>
<evidence type="ECO:0000259" key="9">
    <source>
        <dbReference type="Pfam" id="PF05010"/>
    </source>
</evidence>
<keyword evidence="6" id="KW-0206">Cytoskeleton</keyword>
<feature type="region of interest" description="Disordered" evidence="8">
    <location>
        <begin position="1019"/>
        <end position="1108"/>
    </location>
</feature>
<feature type="region of interest" description="Disordered" evidence="8">
    <location>
        <begin position="803"/>
        <end position="854"/>
    </location>
</feature>
<feature type="region of interest" description="Disordered" evidence="8">
    <location>
        <begin position="209"/>
        <end position="267"/>
    </location>
</feature>
<feature type="compositionally biased region" description="Polar residues" evidence="8">
    <location>
        <begin position="808"/>
        <end position="820"/>
    </location>
</feature>
<feature type="compositionally biased region" description="Acidic residues" evidence="8">
    <location>
        <begin position="2616"/>
        <end position="2632"/>
    </location>
</feature>
<feature type="compositionally biased region" description="Pro residues" evidence="8">
    <location>
        <begin position="2117"/>
        <end position="2152"/>
    </location>
</feature>
<feature type="coiled-coil region" evidence="7">
    <location>
        <begin position="2928"/>
        <end position="3114"/>
    </location>
</feature>
<feature type="region of interest" description="Disordered" evidence="8">
    <location>
        <begin position="652"/>
        <end position="671"/>
    </location>
</feature>
<feature type="compositionally biased region" description="Basic and acidic residues" evidence="8">
    <location>
        <begin position="209"/>
        <end position="223"/>
    </location>
</feature>
<feature type="compositionally biased region" description="Basic and acidic residues" evidence="8">
    <location>
        <begin position="2464"/>
        <end position="2481"/>
    </location>
</feature>
<feature type="compositionally biased region" description="Basic residues" evidence="8">
    <location>
        <begin position="413"/>
        <end position="428"/>
    </location>
</feature>
<feature type="compositionally biased region" description="Polar residues" evidence="8">
    <location>
        <begin position="1902"/>
        <end position="1916"/>
    </location>
</feature>
<dbReference type="Proteomes" id="UP000264820">
    <property type="component" value="Unplaced"/>
</dbReference>
<dbReference type="PANTHER" id="PTHR13924:SF11">
    <property type="entry name" value="TRANSFORMING ACIDIC COILED-COIL-CONTAINING PROTEIN 2"/>
    <property type="match status" value="1"/>
</dbReference>